<evidence type="ECO:0000313" key="3">
    <source>
        <dbReference type="Proteomes" id="UP001444661"/>
    </source>
</evidence>
<dbReference type="Proteomes" id="UP001444661">
    <property type="component" value="Unassembled WGS sequence"/>
</dbReference>
<dbReference type="InterPro" id="IPR038213">
    <property type="entry name" value="IFI6/IFI27-like_sf"/>
</dbReference>
<sequence length="137" mass="12804">MRTSAFLPAPPFQVPAAAAPLLSAVSTDLDAAMAKPATAVACGTAGICLLVAAAPAIVAAPALAALGFGSNGVVLGSAAASAQSGIGSVVAPGLFATFQSAGAGGYGVASVYGAVQIASGAVASSTMGILAWTKAKL</sequence>
<organism evidence="2 3">
    <name type="scientific">Apiospora rasikravindrae</name>
    <dbReference type="NCBI Taxonomy" id="990691"/>
    <lineage>
        <taxon>Eukaryota</taxon>
        <taxon>Fungi</taxon>
        <taxon>Dikarya</taxon>
        <taxon>Ascomycota</taxon>
        <taxon>Pezizomycotina</taxon>
        <taxon>Sordariomycetes</taxon>
        <taxon>Xylariomycetidae</taxon>
        <taxon>Amphisphaeriales</taxon>
        <taxon>Apiosporaceae</taxon>
        <taxon>Apiospora</taxon>
    </lineage>
</organism>
<keyword evidence="3" id="KW-1185">Reference proteome</keyword>
<feature type="transmembrane region" description="Helical" evidence="1">
    <location>
        <begin position="73"/>
        <end position="98"/>
    </location>
</feature>
<dbReference type="EMBL" id="JAQQWK010000010">
    <property type="protein sequence ID" value="KAK8029517.1"/>
    <property type="molecule type" value="Genomic_DNA"/>
</dbReference>
<feature type="transmembrane region" description="Helical" evidence="1">
    <location>
        <begin position="110"/>
        <end position="132"/>
    </location>
</feature>
<name>A0ABR1SEP1_9PEZI</name>
<evidence type="ECO:0000313" key="2">
    <source>
        <dbReference type="EMBL" id="KAK8029517.1"/>
    </source>
</evidence>
<keyword evidence="1" id="KW-0472">Membrane</keyword>
<protein>
    <submittedName>
        <fullName evidence="2">Uncharacterized protein</fullName>
    </submittedName>
</protein>
<evidence type="ECO:0000256" key="1">
    <source>
        <dbReference type="SAM" id="Phobius"/>
    </source>
</evidence>
<dbReference type="Gene3D" id="6.10.110.10">
    <property type="match status" value="1"/>
</dbReference>
<keyword evidence="1" id="KW-0812">Transmembrane</keyword>
<gene>
    <name evidence="2" type="ORF">PG993_010808</name>
</gene>
<reference evidence="2 3" key="1">
    <citation type="submission" date="2023-01" db="EMBL/GenBank/DDBJ databases">
        <title>Analysis of 21 Apiospora genomes using comparative genomics revels a genus with tremendous synthesis potential of carbohydrate active enzymes and secondary metabolites.</title>
        <authorList>
            <person name="Sorensen T."/>
        </authorList>
    </citation>
    <scope>NUCLEOTIDE SEQUENCE [LARGE SCALE GENOMIC DNA]</scope>
    <source>
        <strain evidence="2 3">CBS 33761</strain>
    </source>
</reference>
<accession>A0ABR1SEP1</accession>
<keyword evidence="1" id="KW-1133">Transmembrane helix</keyword>
<feature type="transmembrane region" description="Helical" evidence="1">
    <location>
        <begin position="37"/>
        <end position="66"/>
    </location>
</feature>
<comment type="caution">
    <text evidence="2">The sequence shown here is derived from an EMBL/GenBank/DDBJ whole genome shotgun (WGS) entry which is preliminary data.</text>
</comment>
<proteinExistence type="predicted"/>